<proteinExistence type="predicted"/>
<dbReference type="AlphaFoldDB" id="A0A177AZL0"/>
<gene>
    <name evidence="1" type="ORF">A3Q56_05665</name>
</gene>
<evidence type="ECO:0000313" key="1">
    <source>
        <dbReference type="EMBL" id="OAF66614.1"/>
    </source>
</evidence>
<evidence type="ECO:0000313" key="2">
    <source>
        <dbReference type="Proteomes" id="UP000078046"/>
    </source>
</evidence>
<protein>
    <submittedName>
        <fullName evidence="1">Uncharacterized protein</fullName>
    </submittedName>
</protein>
<accession>A0A177AZL0</accession>
<organism evidence="1 2">
    <name type="scientific">Intoshia linei</name>
    <dbReference type="NCBI Taxonomy" id="1819745"/>
    <lineage>
        <taxon>Eukaryota</taxon>
        <taxon>Metazoa</taxon>
        <taxon>Spiralia</taxon>
        <taxon>Lophotrochozoa</taxon>
        <taxon>Mesozoa</taxon>
        <taxon>Orthonectida</taxon>
        <taxon>Rhopaluridae</taxon>
        <taxon>Intoshia</taxon>
    </lineage>
</organism>
<keyword evidence="2" id="KW-1185">Reference proteome</keyword>
<dbReference type="EMBL" id="LWCA01000880">
    <property type="protein sequence ID" value="OAF66614.1"/>
    <property type="molecule type" value="Genomic_DNA"/>
</dbReference>
<comment type="caution">
    <text evidence="1">The sequence shown here is derived from an EMBL/GenBank/DDBJ whole genome shotgun (WGS) entry which is preliminary data.</text>
</comment>
<dbReference type="Proteomes" id="UP000078046">
    <property type="component" value="Unassembled WGS sequence"/>
</dbReference>
<name>A0A177AZL0_9BILA</name>
<sequence length="223" mass="25624">MSIIRKLLPKKMKKSQEVYTDDGICLETESDRNISTVESNIIYENVSFKHRMSERINTIIQQIRNAIYGEKEDTEWEGYESYESWLQAVKDFKEAAKLIPKPSIDSNFDYIKWQQKPIDGKKALWGGSSNPVIDESSSDDTENANRARDQYYQQIHLLAPYVAAVVEGNYSRSSIWGTDKYFKNFTNSPQFSGMIASKLQSCSNTMTRNSAYTAVDNQKSFDL</sequence>
<reference evidence="1 2" key="1">
    <citation type="submission" date="2016-04" db="EMBL/GenBank/DDBJ databases">
        <title>The genome of Intoshia linei affirms orthonectids as highly simplified spiralians.</title>
        <authorList>
            <person name="Mikhailov K.V."/>
            <person name="Slusarev G.S."/>
            <person name="Nikitin M.A."/>
            <person name="Logacheva M.D."/>
            <person name="Penin A."/>
            <person name="Aleoshin V."/>
            <person name="Panchin Y.V."/>
        </authorList>
    </citation>
    <scope>NUCLEOTIDE SEQUENCE [LARGE SCALE GENOMIC DNA]</scope>
    <source>
        <strain evidence="1">Intl2013</strain>
        <tissue evidence="1">Whole animal</tissue>
    </source>
</reference>